<keyword evidence="3" id="KW-1185">Reference proteome</keyword>
<protein>
    <recommendedName>
        <fullName evidence="4">PA14 domain-containing protein</fullName>
    </recommendedName>
</protein>
<dbReference type="RefSeq" id="WP_244531312.1">
    <property type="nucleotide sequence ID" value="NZ_FPCH01000003.1"/>
</dbReference>
<evidence type="ECO:0008006" key="4">
    <source>
        <dbReference type="Google" id="ProtNLM"/>
    </source>
</evidence>
<gene>
    <name evidence="2" type="ORF">SAMN04488557_3329</name>
</gene>
<organism evidence="2 3">
    <name type="scientific">Hyphomicrobium facile</name>
    <dbReference type="NCBI Taxonomy" id="51670"/>
    <lineage>
        <taxon>Bacteria</taxon>
        <taxon>Pseudomonadati</taxon>
        <taxon>Pseudomonadota</taxon>
        <taxon>Alphaproteobacteria</taxon>
        <taxon>Hyphomicrobiales</taxon>
        <taxon>Hyphomicrobiaceae</taxon>
        <taxon>Hyphomicrobium</taxon>
    </lineage>
</organism>
<accession>A0A1I7NT50</accession>
<keyword evidence="1" id="KW-0732">Signal</keyword>
<evidence type="ECO:0000256" key="1">
    <source>
        <dbReference type="SAM" id="SignalP"/>
    </source>
</evidence>
<evidence type="ECO:0000313" key="2">
    <source>
        <dbReference type="EMBL" id="SFV37768.1"/>
    </source>
</evidence>
<dbReference type="AlphaFoldDB" id="A0A1I7NT50"/>
<proteinExistence type="predicted"/>
<name>A0A1I7NT50_9HYPH</name>
<feature type="signal peptide" evidence="1">
    <location>
        <begin position="1"/>
        <end position="24"/>
    </location>
</feature>
<feature type="chain" id="PRO_5011757384" description="PA14 domain-containing protein" evidence="1">
    <location>
        <begin position="25"/>
        <end position="175"/>
    </location>
</feature>
<reference evidence="3" key="1">
    <citation type="submission" date="2016-10" db="EMBL/GenBank/DDBJ databases">
        <authorList>
            <person name="Varghese N."/>
            <person name="Submissions S."/>
        </authorList>
    </citation>
    <scope>NUCLEOTIDE SEQUENCE [LARGE SCALE GENOMIC DNA]</scope>
    <source>
        <strain evidence="3">DSM 1565</strain>
    </source>
</reference>
<sequence length="175" mass="18567">MRKFGLLPVAVCTVVLTAASTAFAAETGGCDSFPWSVKTELQWMKASESEALKSGAKLPSPPEKAIALSLQPMSAVSFPVAPTGRLKPEGDVYGGFVNFDGPSSAPGLYQVTLQTGGWVDVVQDGKSLKPTAHSGKSDCDGVRKTLRFNLDPGPFTVEFSNIKKDSIKFAIRQAE</sequence>
<dbReference type="Proteomes" id="UP000199423">
    <property type="component" value="Unassembled WGS sequence"/>
</dbReference>
<dbReference type="EMBL" id="FPCH01000003">
    <property type="protein sequence ID" value="SFV37768.1"/>
    <property type="molecule type" value="Genomic_DNA"/>
</dbReference>
<dbReference type="STRING" id="51670.SAMN04488557_3329"/>
<evidence type="ECO:0000313" key="3">
    <source>
        <dbReference type="Proteomes" id="UP000199423"/>
    </source>
</evidence>